<dbReference type="AlphaFoldDB" id="A0A1H1Z9P2"/>
<reference evidence="5" key="1">
    <citation type="submission" date="2016-10" db="EMBL/GenBank/DDBJ databases">
        <authorList>
            <person name="Varghese N."/>
            <person name="Submissions S."/>
        </authorList>
    </citation>
    <scope>NUCLEOTIDE SEQUENCE [LARGE SCALE GENOMIC DNA]</scope>
    <source>
        <strain evidence="5">CPCC 202695</strain>
    </source>
</reference>
<dbReference type="SUPFAM" id="SSF56219">
    <property type="entry name" value="DNase I-like"/>
    <property type="match status" value="1"/>
</dbReference>
<dbReference type="GO" id="GO:0003824">
    <property type="term" value="F:catalytic activity"/>
    <property type="evidence" value="ECO:0007669"/>
    <property type="project" value="InterPro"/>
</dbReference>
<feature type="domain" description="LTD" evidence="2">
    <location>
        <begin position="25"/>
        <end position="191"/>
    </location>
</feature>
<dbReference type="OrthoDB" id="1016457at2"/>
<dbReference type="PANTHER" id="PTHR42834:SF1">
    <property type="entry name" value="ENDONUCLEASE_EXONUCLEASE_PHOSPHATASE FAMILY PROTEIN (AFU_ORTHOLOGUE AFUA_3G09210)"/>
    <property type="match status" value="1"/>
</dbReference>
<dbReference type="NCBIfam" id="NF033681">
    <property type="entry name" value="ExeM_NucH_DNase"/>
    <property type="match status" value="1"/>
</dbReference>
<evidence type="ECO:0000313" key="5">
    <source>
        <dbReference type="Proteomes" id="UP000199482"/>
    </source>
</evidence>
<feature type="chain" id="PRO_5009267464" evidence="1">
    <location>
        <begin position="33"/>
        <end position="862"/>
    </location>
</feature>
<dbReference type="Pfam" id="PF00932">
    <property type="entry name" value="LTD"/>
    <property type="match status" value="1"/>
</dbReference>
<dbReference type="PROSITE" id="PS51841">
    <property type="entry name" value="LTD"/>
    <property type="match status" value="1"/>
</dbReference>
<dbReference type="Proteomes" id="UP000199482">
    <property type="component" value="Chromosome I"/>
</dbReference>
<dbReference type="PANTHER" id="PTHR42834">
    <property type="entry name" value="ENDONUCLEASE/EXONUCLEASE/PHOSPHATASE FAMILY PROTEIN (AFU_ORTHOLOGUE AFUA_3G09210)"/>
    <property type="match status" value="1"/>
</dbReference>
<evidence type="ECO:0000259" key="2">
    <source>
        <dbReference type="PROSITE" id="PS51841"/>
    </source>
</evidence>
<name>A0A1H1Z9P2_9MICO</name>
<dbReference type="InterPro" id="IPR036691">
    <property type="entry name" value="Endo/exonu/phosph_ase_sf"/>
</dbReference>
<accession>A0A1H1Z9P2</accession>
<dbReference type="CDD" id="cd10283">
    <property type="entry name" value="MnuA_DNase1-like"/>
    <property type="match status" value="1"/>
</dbReference>
<dbReference type="Proteomes" id="UP000893823">
    <property type="component" value="Unassembled WGS sequence"/>
</dbReference>
<dbReference type="CDD" id="cd04486">
    <property type="entry name" value="YhcR_OBF_like"/>
    <property type="match status" value="1"/>
</dbReference>
<reference evidence="3" key="3">
    <citation type="submission" date="2022-06" db="EMBL/GenBank/DDBJ databases">
        <title>Genomic Encyclopedia of Type Strains, Phase III (KMG-III): the genomes of soil and plant-associated and newly described type strains.</title>
        <authorList>
            <person name="Whitman W."/>
        </authorList>
    </citation>
    <scope>NUCLEOTIDE SEQUENCE</scope>
    <source>
        <strain evidence="3">CPCC 202695</strain>
    </source>
</reference>
<dbReference type="EMBL" id="LT629755">
    <property type="protein sequence ID" value="SDT30491.1"/>
    <property type="molecule type" value="Genomic_DNA"/>
</dbReference>
<evidence type="ECO:0000313" key="3">
    <source>
        <dbReference type="EMBL" id="MCP2366992.1"/>
    </source>
</evidence>
<dbReference type="InterPro" id="IPR001322">
    <property type="entry name" value="Lamin_tail_dom"/>
</dbReference>
<reference evidence="4" key="2">
    <citation type="submission" date="2016-10" db="EMBL/GenBank/DDBJ databases">
        <authorList>
            <person name="de Groot N.N."/>
        </authorList>
    </citation>
    <scope>NUCLEOTIDE SEQUENCE [LARGE SCALE GENOMIC DNA]</scope>
    <source>
        <strain evidence="4">CPCC 202695</strain>
    </source>
</reference>
<evidence type="ECO:0000256" key="1">
    <source>
        <dbReference type="SAM" id="SignalP"/>
    </source>
</evidence>
<dbReference type="RefSeq" id="WP_092674299.1">
    <property type="nucleotide sequence ID" value="NZ_BMDN01000002.1"/>
</dbReference>
<dbReference type="STRING" id="589382.SAMN04489721_3071"/>
<evidence type="ECO:0000313" key="4">
    <source>
        <dbReference type="EMBL" id="SDT30491.1"/>
    </source>
</evidence>
<proteinExistence type="predicted"/>
<feature type="signal peptide" evidence="1">
    <location>
        <begin position="1"/>
        <end position="32"/>
    </location>
</feature>
<organism evidence="4 5">
    <name type="scientific">Agromyces flavus</name>
    <dbReference type="NCBI Taxonomy" id="589382"/>
    <lineage>
        <taxon>Bacteria</taxon>
        <taxon>Bacillati</taxon>
        <taxon>Actinomycetota</taxon>
        <taxon>Actinomycetes</taxon>
        <taxon>Micrococcales</taxon>
        <taxon>Microbacteriaceae</taxon>
        <taxon>Agromyces</taxon>
    </lineage>
</organism>
<dbReference type="EMBL" id="SODL02000002">
    <property type="protein sequence ID" value="MCP2366992.1"/>
    <property type="molecule type" value="Genomic_DNA"/>
</dbReference>
<dbReference type="Gene3D" id="3.60.10.10">
    <property type="entry name" value="Endonuclease/exonuclease/phosphatase"/>
    <property type="match status" value="1"/>
</dbReference>
<keyword evidence="6" id="KW-1185">Reference proteome</keyword>
<gene>
    <name evidence="3" type="ORF">BCL57_001146</name>
    <name evidence="4" type="ORF">SAMN04489721_3071</name>
</gene>
<sequence>MKRRLHRPAVAVATASLLAVGLAAAPATIAHAATPTELFISEYIEGSSNNKAIEIANLTGAPIDLGAGDYDLKISFNGSATVGLTIPLTGTVAPGDVHVVAHGSANATILAAADQTNSAGWYNGDDAVMLTKADAVVDALGQSGFDPGTEWGSGLVSTADNTLRRGDAYCQGDTDPGDPFDPTVQWTGFASDTFDGLGTHSATCETPPPPPQADCDADIVTIGSVQGSGTATPVAGQTVRVEGVVVGDFQASGGLGGFFLQDAGDGDPATSDGIFVLSSEPVEVGDPVHVVGTAGENFGATRISAIDAAICPDGVELPGPVELELPVQPSTSESLEGMYVTMPQTLTILEYFEFDRFGEIVLGTERQIQPTAIYDPGSAAAIALAAENAANRITVDDGRSESNPDPAIHPNGEEFTLENTFRGGDLVSDVTGVLDFAFGKWRIQPTQGANYEAVNERPEVPEVGGDFTVASFNVLNYFTTLDSRGAATQEEFDRQEAKIVAALAEIDADVFGLIEIENNGDTAVGTLVQALNDAVGPDTYRFISTGVVGTDEITTALIYKPSAVSPVGKYAKLDSTVDQRFDDDANRPALAQTFADVETGEEITVVVNHLKSKGSACAGDPDLGDGQGNCNLTRTAAAEAMVDWLAAGPTGAEPGRELIIGDLNSYDKEDPIDVLVEAGYTDLLLREQGEEAYSYVFDGQVGYLDYALVGPALLPKVTGASDWAINADEPDLLDYTMQFKRPAQDAIFAPDAYRSSDHDPVLVGFDFIAPELEVTADPGLTFPPNAQWRTVAFDVDATDDSGEVDAEIVDTTAEGHKAEIRVISDTEVEVLARQGAVYTVTFEATDPYGNTTTEVVTIRVLP</sequence>
<evidence type="ECO:0000313" key="6">
    <source>
        <dbReference type="Proteomes" id="UP000893823"/>
    </source>
</evidence>
<dbReference type="InterPro" id="IPR047971">
    <property type="entry name" value="ExeM-like"/>
</dbReference>
<dbReference type="InterPro" id="IPR005135">
    <property type="entry name" value="Endo/exonuclease/phosphatase"/>
</dbReference>
<dbReference type="Pfam" id="PF03372">
    <property type="entry name" value="Exo_endo_phos"/>
    <property type="match status" value="1"/>
</dbReference>
<protein>
    <submittedName>
        <fullName evidence="3">Extracellular nuclease</fullName>
    </submittedName>
</protein>
<keyword evidence="1" id="KW-0732">Signal</keyword>